<organism evidence="5 6">
    <name type="scientific">Arthrobacter glacialis</name>
    <dbReference type="NCBI Taxonomy" id="1664"/>
    <lineage>
        <taxon>Bacteria</taxon>
        <taxon>Bacillati</taxon>
        <taxon>Actinomycetota</taxon>
        <taxon>Actinomycetes</taxon>
        <taxon>Micrococcales</taxon>
        <taxon>Micrococcaceae</taxon>
        <taxon>Arthrobacter</taxon>
    </lineage>
</organism>
<evidence type="ECO:0000256" key="3">
    <source>
        <dbReference type="ARBA" id="ARBA00033164"/>
    </source>
</evidence>
<comment type="caution">
    <text evidence="5">The sequence shown here is derived from an EMBL/GenBank/DDBJ whole genome shotgun (WGS) entry which is preliminary data.</text>
</comment>
<proteinExistence type="predicted"/>
<dbReference type="GO" id="GO:0140098">
    <property type="term" value="F:catalytic activity, acting on RNA"/>
    <property type="evidence" value="ECO:0007669"/>
    <property type="project" value="UniProtKB-ARBA"/>
</dbReference>
<comment type="catalytic activity">
    <reaction evidence="1">
        <text>a uridine in RNA = a pseudouridine in RNA</text>
        <dbReference type="Rhea" id="RHEA:48348"/>
        <dbReference type="Rhea" id="RHEA-COMP:12068"/>
        <dbReference type="Rhea" id="RHEA-COMP:12069"/>
        <dbReference type="ChEBI" id="CHEBI:65314"/>
        <dbReference type="ChEBI" id="CHEBI:65315"/>
    </reaction>
</comment>
<evidence type="ECO:0000256" key="1">
    <source>
        <dbReference type="ARBA" id="ARBA00000073"/>
    </source>
</evidence>
<sequence length="308" mass="34978">MKSPLPVRNGVNATRVRIPDEGPWTTAMEFVLEKFGHVDPAGIVDRFERGEVMALDGEIITPATPLNQHMFIWYYREVPVEERLPVELSVLHHDDDLVVVDKPHFLPTTPGGMYVQESALVRLRVLLDLPELVPMHRLDRMTAGVLLFSANPDTRGKYQTLFEKRRIQKTYRAVAPVREDLELPLVVHSRMIKSRTYLLAQEVPGEPNAETRIELMDTRVDESTGEKLGLYDLAPHTGKTHQLRVHMASQGIGILNDSFYPVLHEKAPDDYTKPLQLLAHSISFIDPLTREPVTYSSKLELAAFPNHN</sequence>
<evidence type="ECO:0000313" key="5">
    <source>
        <dbReference type="EMBL" id="POH75345.1"/>
    </source>
</evidence>
<dbReference type="InterPro" id="IPR020103">
    <property type="entry name" value="PsdUridine_synth_cat_dom_sf"/>
</dbReference>
<feature type="domain" description="Pseudouridine synthase RsuA/RluA-like" evidence="4">
    <location>
        <begin position="96"/>
        <end position="249"/>
    </location>
</feature>
<name>A0A2S4A1G8_ARTGL</name>
<dbReference type="AlphaFoldDB" id="A0A2S4A1G8"/>
<dbReference type="GO" id="GO:0000455">
    <property type="term" value="P:enzyme-directed rRNA pseudouridine synthesis"/>
    <property type="evidence" value="ECO:0007669"/>
    <property type="project" value="TreeGrafter"/>
</dbReference>
<accession>A0A2S4A1G8</accession>
<protein>
    <recommendedName>
        <fullName evidence="2">RNA pseudouridylate synthase</fullName>
    </recommendedName>
    <alternativeName>
        <fullName evidence="3">RNA-uridine isomerase</fullName>
    </alternativeName>
</protein>
<dbReference type="GO" id="GO:0003723">
    <property type="term" value="F:RNA binding"/>
    <property type="evidence" value="ECO:0007669"/>
    <property type="project" value="InterPro"/>
</dbReference>
<evidence type="ECO:0000259" key="4">
    <source>
        <dbReference type="Pfam" id="PF00849"/>
    </source>
</evidence>
<dbReference type="GO" id="GO:0009982">
    <property type="term" value="F:pseudouridine synthase activity"/>
    <property type="evidence" value="ECO:0007669"/>
    <property type="project" value="InterPro"/>
</dbReference>
<dbReference type="OrthoDB" id="9807829at2"/>
<dbReference type="Gene3D" id="3.30.2350.10">
    <property type="entry name" value="Pseudouridine synthase"/>
    <property type="match status" value="1"/>
</dbReference>
<dbReference type="InterPro" id="IPR050188">
    <property type="entry name" value="RluA_PseudoU_synthase"/>
</dbReference>
<dbReference type="Pfam" id="PF00849">
    <property type="entry name" value="PseudoU_synth_2"/>
    <property type="match status" value="1"/>
</dbReference>
<evidence type="ECO:0000313" key="6">
    <source>
        <dbReference type="Proteomes" id="UP000237061"/>
    </source>
</evidence>
<gene>
    <name evidence="5" type="ORF">CVS27_01725</name>
</gene>
<dbReference type="PANTHER" id="PTHR21600:SF84">
    <property type="entry name" value="PSEUDOURIDINE SYNTHASE RSUA_RLUA-LIKE DOMAIN-CONTAINING PROTEIN"/>
    <property type="match status" value="1"/>
</dbReference>
<dbReference type="PANTHER" id="PTHR21600">
    <property type="entry name" value="MITOCHONDRIAL RNA PSEUDOURIDINE SYNTHASE"/>
    <property type="match status" value="1"/>
</dbReference>
<reference evidence="5 6" key="1">
    <citation type="submission" date="2018-01" db="EMBL/GenBank/DDBJ databases">
        <title>Arthrobacter sp. nov., from glaciers in China.</title>
        <authorList>
            <person name="Liu Q."/>
            <person name="Xin Y.-H."/>
        </authorList>
    </citation>
    <scope>NUCLEOTIDE SEQUENCE [LARGE SCALE GENOMIC DNA]</scope>
    <source>
        <strain evidence="5 6">HLT2-12-2</strain>
    </source>
</reference>
<dbReference type="Proteomes" id="UP000237061">
    <property type="component" value="Unassembled WGS sequence"/>
</dbReference>
<dbReference type="SUPFAM" id="SSF55120">
    <property type="entry name" value="Pseudouridine synthase"/>
    <property type="match status" value="1"/>
</dbReference>
<evidence type="ECO:0000256" key="2">
    <source>
        <dbReference type="ARBA" id="ARBA00031870"/>
    </source>
</evidence>
<dbReference type="RefSeq" id="WP_103464001.1">
    <property type="nucleotide sequence ID" value="NZ_PPXB01000001.1"/>
</dbReference>
<keyword evidence="6" id="KW-1185">Reference proteome</keyword>
<dbReference type="EMBL" id="PPXC01000001">
    <property type="protein sequence ID" value="POH75345.1"/>
    <property type="molecule type" value="Genomic_DNA"/>
</dbReference>
<dbReference type="InterPro" id="IPR006145">
    <property type="entry name" value="PsdUridine_synth_RsuA/RluA"/>
</dbReference>